<comment type="caution">
    <text evidence="1">The sequence shown here is derived from an EMBL/GenBank/DDBJ whole genome shotgun (WGS) entry which is preliminary data.</text>
</comment>
<organism evidence="1 2">
    <name type="scientific">Cyclobacterium qasimii M12-11B</name>
    <dbReference type="NCBI Taxonomy" id="641524"/>
    <lineage>
        <taxon>Bacteria</taxon>
        <taxon>Pseudomonadati</taxon>
        <taxon>Bacteroidota</taxon>
        <taxon>Cytophagia</taxon>
        <taxon>Cytophagales</taxon>
        <taxon>Cyclobacteriaceae</taxon>
        <taxon>Cyclobacterium</taxon>
    </lineage>
</organism>
<proteinExistence type="predicted"/>
<reference evidence="1 2" key="1">
    <citation type="journal article" date="2013" name="Genome Announc.">
        <title>Draft Genome Sequence of Cyclobacterium qasimii Strain M12-11BT, Isolated from Arctic Marine Sediment.</title>
        <authorList>
            <person name="Shivaji S."/>
            <person name="Ara S."/>
            <person name="Singh A."/>
            <person name="Kumar Pinnaka A."/>
        </authorList>
    </citation>
    <scope>NUCLEOTIDE SEQUENCE [LARGE SCALE GENOMIC DNA]</scope>
    <source>
        <strain evidence="1 2">M12-11B</strain>
    </source>
</reference>
<gene>
    <name evidence="1" type="ORF">ADICYQ_3666</name>
</gene>
<sequence>MGQKRKAFENQGVRFCLRVRVFLNSIKVLLILCVFLEKSQCK</sequence>
<dbReference type="Proteomes" id="UP000014974">
    <property type="component" value="Unassembled WGS sequence"/>
</dbReference>
<evidence type="ECO:0000313" key="1">
    <source>
        <dbReference type="EMBL" id="EPR67275.1"/>
    </source>
</evidence>
<evidence type="ECO:0000313" key="2">
    <source>
        <dbReference type="Proteomes" id="UP000014974"/>
    </source>
</evidence>
<accession>S7VAM8</accession>
<name>S7VAM8_9BACT</name>
<protein>
    <submittedName>
        <fullName evidence="1">Uncharacterized protein</fullName>
    </submittedName>
</protein>
<dbReference type="STRING" id="641524.ADICYQ_3666"/>
<dbReference type="AlphaFoldDB" id="S7VAM8"/>
<dbReference type="EMBL" id="ATNM01000132">
    <property type="protein sequence ID" value="EPR67275.1"/>
    <property type="molecule type" value="Genomic_DNA"/>
</dbReference>